<protein>
    <submittedName>
        <fullName evidence="2">Uncharacterized protein</fullName>
    </submittedName>
</protein>
<evidence type="ECO:0000256" key="1">
    <source>
        <dbReference type="SAM" id="MobiDB-lite"/>
    </source>
</evidence>
<organism evidence="2 3">
    <name type="scientific">Liparis tanakae</name>
    <name type="common">Tanaka's snailfish</name>
    <dbReference type="NCBI Taxonomy" id="230148"/>
    <lineage>
        <taxon>Eukaryota</taxon>
        <taxon>Metazoa</taxon>
        <taxon>Chordata</taxon>
        <taxon>Craniata</taxon>
        <taxon>Vertebrata</taxon>
        <taxon>Euteleostomi</taxon>
        <taxon>Actinopterygii</taxon>
        <taxon>Neopterygii</taxon>
        <taxon>Teleostei</taxon>
        <taxon>Neoteleostei</taxon>
        <taxon>Acanthomorphata</taxon>
        <taxon>Eupercaria</taxon>
        <taxon>Perciformes</taxon>
        <taxon>Cottioidei</taxon>
        <taxon>Cottales</taxon>
        <taxon>Liparidae</taxon>
        <taxon>Liparis</taxon>
    </lineage>
</organism>
<feature type="compositionally biased region" description="Acidic residues" evidence="1">
    <location>
        <begin position="91"/>
        <end position="102"/>
    </location>
</feature>
<feature type="compositionally biased region" description="Low complexity" evidence="1">
    <location>
        <begin position="73"/>
        <end position="82"/>
    </location>
</feature>
<proteinExistence type="predicted"/>
<comment type="caution">
    <text evidence="2">The sequence shown here is derived from an EMBL/GenBank/DDBJ whole genome shotgun (WGS) entry which is preliminary data.</text>
</comment>
<reference evidence="2 3" key="1">
    <citation type="submission" date="2019-03" db="EMBL/GenBank/DDBJ databases">
        <title>First draft genome of Liparis tanakae, snailfish: a comprehensive survey of snailfish specific genes.</title>
        <authorList>
            <person name="Kim W."/>
            <person name="Song I."/>
            <person name="Jeong J.-H."/>
            <person name="Kim D."/>
            <person name="Kim S."/>
            <person name="Ryu S."/>
            <person name="Song J.Y."/>
            <person name="Lee S.K."/>
        </authorList>
    </citation>
    <scope>NUCLEOTIDE SEQUENCE [LARGE SCALE GENOMIC DNA]</scope>
    <source>
        <tissue evidence="2">Muscle</tissue>
    </source>
</reference>
<name>A0A4Z2I4X0_9TELE</name>
<feature type="compositionally biased region" description="Basic and acidic residues" evidence="1">
    <location>
        <begin position="103"/>
        <end position="125"/>
    </location>
</feature>
<gene>
    <name evidence="2" type="ORF">EYF80_016602</name>
</gene>
<dbReference type="AlphaFoldDB" id="A0A4Z2I4X0"/>
<dbReference type="EMBL" id="SRLO01000128">
    <property type="protein sequence ID" value="TNN73116.1"/>
    <property type="molecule type" value="Genomic_DNA"/>
</dbReference>
<dbReference type="Proteomes" id="UP000314294">
    <property type="component" value="Unassembled WGS sequence"/>
</dbReference>
<evidence type="ECO:0000313" key="2">
    <source>
        <dbReference type="EMBL" id="TNN73116.1"/>
    </source>
</evidence>
<evidence type="ECO:0000313" key="3">
    <source>
        <dbReference type="Proteomes" id="UP000314294"/>
    </source>
</evidence>
<feature type="region of interest" description="Disordered" evidence="1">
    <location>
        <begin position="30"/>
        <end position="125"/>
    </location>
</feature>
<feature type="compositionally biased region" description="Basic and acidic residues" evidence="1">
    <location>
        <begin position="46"/>
        <end position="65"/>
    </location>
</feature>
<keyword evidence="3" id="KW-1185">Reference proteome</keyword>
<accession>A0A4Z2I4X0</accession>
<sequence>MSNPKNPNRHVDPYRRQLVEAGEEFVEGHDELLGRALGGQAGETLDVGKQDTEDGVEKRREDKHVQPGLDVSPGLLEGLPLGHLGGVVGADADDVSAQEDQDVSAHLERGGRREERREERRHWVL</sequence>